<feature type="transmembrane region" description="Helical" evidence="1">
    <location>
        <begin position="38"/>
        <end position="63"/>
    </location>
</feature>
<proteinExistence type="predicted"/>
<gene>
    <name evidence="2" type="ORF">ACHHYP_17276</name>
</gene>
<feature type="transmembrane region" description="Helical" evidence="1">
    <location>
        <begin position="268"/>
        <end position="287"/>
    </location>
</feature>
<dbReference type="Proteomes" id="UP000243579">
    <property type="component" value="Unassembled WGS sequence"/>
</dbReference>
<dbReference type="EMBL" id="JNBR01002878">
    <property type="protein sequence ID" value="OQR80716.1"/>
    <property type="molecule type" value="Genomic_DNA"/>
</dbReference>
<protein>
    <submittedName>
        <fullName evidence="2">Uncharacterized protein</fullName>
    </submittedName>
</protein>
<feature type="transmembrane region" description="Helical" evidence="1">
    <location>
        <begin position="83"/>
        <end position="102"/>
    </location>
</feature>
<keyword evidence="1" id="KW-1133">Transmembrane helix</keyword>
<feature type="transmembrane region" description="Helical" evidence="1">
    <location>
        <begin position="432"/>
        <end position="453"/>
    </location>
</feature>
<feature type="transmembrane region" description="Helical" evidence="1">
    <location>
        <begin position="175"/>
        <end position="195"/>
    </location>
</feature>
<feature type="transmembrane region" description="Helical" evidence="1">
    <location>
        <begin position="394"/>
        <end position="412"/>
    </location>
</feature>
<comment type="caution">
    <text evidence="2">The sequence shown here is derived from an EMBL/GenBank/DDBJ whole genome shotgun (WGS) entry which is preliminary data.</text>
</comment>
<evidence type="ECO:0000313" key="3">
    <source>
        <dbReference type="Proteomes" id="UP000243579"/>
    </source>
</evidence>
<feature type="transmembrane region" description="Helical" evidence="1">
    <location>
        <begin position="114"/>
        <end position="136"/>
    </location>
</feature>
<evidence type="ECO:0000256" key="1">
    <source>
        <dbReference type="SAM" id="Phobius"/>
    </source>
</evidence>
<name>A0A1V9Y4T2_ACHHY</name>
<feature type="transmembrane region" description="Helical" evidence="1">
    <location>
        <begin position="215"/>
        <end position="233"/>
    </location>
</feature>
<dbReference type="PANTHER" id="PTHR12242:SF22">
    <property type="entry name" value="OS02G0130600 PROTEIN"/>
    <property type="match status" value="1"/>
</dbReference>
<dbReference type="AlphaFoldDB" id="A0A1V9Y4T2"/>
<feature type="transmembrane region" description="Helical" evidence="1">
    <location>
        <begin position="148"/>
        <end position="168"/>
    </location>
</feature>
<evidence type="ECO:0000313" key="2">
    <source>
        <dbReference type="EMBL" id="OQR80716.1"/>
    </source>
</evidence>
<feature type="transmembrane region" description="Helical" evidence="1">
    <location>
        <begin position="6"/>
        <end position="26"/>
    </location>
</feature>
<keyword evidence="1" id="KW-0472">Membrane</keyword>
<feature type="transmembrane region" description="Helical" evidence="1">
    <location>
        <begin position="363"/>
        <end position="382"/>
    </location>
</feature>
<reference evidence="2 3" key="1">
    <citation type="journal article" date="2014" name="Genome Biol. Evol.">
        <title>The secreted proteins of Achlya hypogyna and Thraustotheca clavata identify the ancestral oomycete secretome and reveal gene acquisitions by horizontal gene transfer.</title>
        <authorList>
            <person name="Misner I."/>
            <person name="Blouin N."/>
            <person name="Leonard G."/>
            <person name="Richards T.A."/>
            <person name="Lane C.E."/>
        </authorList>
    </citation>
    <scope>NUCLEOTIDE SEQUENCE [LARGE SCALE GENOMIC DNA]</scope>
    <source>
        <strain evidence="2 3">ATCC 48635</strain>
    </source>
</reference>
<organism evidence="2 3">
    <name type="scientific">Achlya hypogyna</name>
    <name type="common">Oomycete</name>
    <name type="synonym">Protoachlya hypogyna</name>
    <dbReference type="NCBI Taxonomy" id="1202772"/>
    <lineage>
        <taxon>Eukaryota</taxon>
        <taxon>Sar</taxon>
        <taxon>Stramenopiles</taxon>
        <taxon>Oomycota</taxon>
        <taxon>Saprolegniomycetes</taxon>
        <taxon>Saprolegniales</taxon>
        <taxon>Achlyaceae</taxon>
        <taxon>Achlya</taxon>
    </lineage>
</organism>
<keyword evidence="1" id="KW-0812">Transmembrane</keyword>
<feature type="transmembrane region" description="Helical" evidence="1">
    <location>
        <begin position="293"/>
        <end position="313"/>
    </location>
</feature>
<dbReference type="GO" id="GO:0016020">
    <property type="term" value="C:membrane"/>
    <property type="evidence" value="ECO:0007669"/>
    <property type="project" value="TreeGrafter"/>
</dbReference>
<accession>A0A1V9Y4T2</accession>
<dbReference type="OrthoDB" id="64939at2759"/>
<dbReference type="PANTHER" id="PTHR12242">
    <property type="entry name" value="OS02G0130600 PROTEIN-RELATED"/>
    <property type="match status" value="1"/>
</dbReference>
<keyword evidence="3" id="KW-1185">Reference proteome</keyword>
<feature type="transmembrane region" description="Helical" evidence="1">
    <location>
        <begin position="334"/>
        <end position="357"/>
    </location>
</feature>
<sequence length="484" mass="54727">MLWVHIVVGLYVIVAFGACGVVIVRLRRQHRPDAVFQFASSLPFSFQLTFRVSMLILSCGILVREAHALGVEVATDYTEWSFLLLTTYFLLATAYQIVFHRARFEPVLVPASAPLLNTLFDVSWTTSLWAIVLYWTAQTKRDWNWHSYAHHGATAVVCLIEFIGNHFLVQPSSAAFALLLPAVFIIVTWVGHGTWLHGVWPYPFMNMETAAASVWYLGFFMGHGAAFVIVLGFSRLKETYLHVHKTHKVPAPATSFQYSAPSMYYVHLFFRLGTLFLYFGVTVAQAGNLGVKMLSYYTVWNFLLQAVYFIWAIKYQLSTFGSRKGLVAVSREGCVLNAFFDICFANSILVIIIYWGLLYNPKMLWYSYIQHGGNTLLLLLDFWGNRFVVQTRSVVAVLLFPTIYGVFVWISNVTWLDGWWPYYFLKTDEPTAPLWVLGVFAGHFAAFAVALGISTIKVKLTPQLCPVVEEPQAPVLHGAAVSMV</sequence>